<feature type="domain" description="R3H-associated N-terminal" evidence="1">
    <location>
        <begin position="84"/>
        <end position="224"/>
    </location>
</feature>
<accession>A0A8R1XLK9</accession>
<dbReference type="Pfam" id="PF13902">
    <property type="entry name" value="R3H-assoc"/>
    <property type="match status" value="1"/>
</dbReference>
<dbReference type="AlphaFoldDB" id="A0A8R1XLK9"/>
<sequence>MGVLRRNSHLLMTSCITLDDYLLDDESEEETHSENDISVTAATSSMPQRRRQKISFCVRKIRIRKMMIKVFFFFFQDGRNVTKAQWLNDMKGDLKMINKGRMGIRKQRRYENARLLYSTVDAEDICEDYSDILQSTVTALSKLFLEEENMQVWNTFVEKNEEEQREFLESIKTEEVHQYCSHCDDSSTEGVDIFDCQACNGHPHHSAEVSFSRLNRRFRMMLKHKTLPLEFMAVNEKEMRKFFHENVLPISEWSSSILPRLQRLVIHALSQYLSLISKSVVIGSGDEKLVKVRNKYCSFRPPSETLVDYLKRMHGVNNAEKNRS</sequence>
<reference evidence="3" key="1">
    <citation type="submission" date="2013-10" db="EMBL/GenBank/DDBJ databases">
        <title>Genome sequencing of Onchocerca volvulus.</title>
        <authorList>
            <person name="Cotton J."/>
            <person name="Tsai J."/>
            <person name="Stanley E."/>
            <person name="Tracey A."/>
            <person name="Holroyd N."/>
            <person name="Lustigman S."/>
            <person name="Berriman M."/>
        </authorList>
    </citation>
    <scope>NUCLEOTIDE SEQUENCE</scope>
</reference>
<keyword evidence="3" id="KW-1185">Reference proteome</keyword>
<proteinExistence type="predicted"/>
<dbReference type="InterPro" id="IPR036867">
    <property type="entry name" value="R3H_dom_sf"/>
</dbReference>
<evidence type="ECO:0000313" key="3">
    <source>
        <dbReference type="Proteomes" id="UP000024404"/>
    </source>
</evidence>
<dbReference type="EnsemblMetazoa" id="OVOC11132.1">
    <property type="protein sequence ID" value="OVOC11132.1"/>
    <property type="gene ID" value="WBGene00247941"/>
</dbReference>
<reference evidence="2" key="2">
    <citation type="submission" date="2022-06" db="UniProtKB">
        <authorList>
            <consortium name="EnsemblMetazoa"/>
        </authorList>
    </citation>
    <scope>IDENTIFICATION</scope>
</reference>
<dbReference type="OMA" id="NATYMEV"/>
<organism evidence="2 3">
    <name type="scientific">Onchocerca volvulus</name>
    <dbReference type="NCBI Taxonomy" id="6282"/>
    <lineage>
        <taxon>Eukaryota</taxon>
        <taxon>Metazoa</taxon>
        <taxon>Ecdysozoa</taxon>
        <taxon>Nematoda</taxon>
        <taxon>Chromadorea</taxon>
        <taxon>Rhabditida</taxon>
        <taxon>Spirurina</taxon>
        <taxon>Spiruromorpha</taxon>
        <taxon>Filarioidea</taxon>
        <taxon>Onchocercidae</taxon>
        <taxon>Onchocerca</taxon>
    </lineage>
</organism>
<dbReference type="SUPFAM" id="SSF82708">
    <property type="entry name" value="R3H domain"/>
    <property type="match status" value="1"/>
</dbReference>
<dbReference type="InterPro" id="IPR039629">
    <property type="entry name" value="R3HDM4"/>
</dbReference>
<dbReference type="PANTHER" id="PTHR32019:SF2">
    <property type="entry name" value="R3H DOMAIN-CONTAINING PROTEIN 4"/>
    <property type="match status" value="1"/>
</dbReference>
<dbReference type="InterPro" id="IPR025952">
    <property type="entry name" value="R3H-assoc_dom"/>
</dbReference>
<name>A0A8R1XLK9_ONCVO</name>
<dbReference type="Proteomes" id="UP000024404">
    <property type="component" value="Unassembled WGS sequence"/>
</dbReference>
<dbReference type="PANTHER" id="PTHR32019">
    <property type="entry name" value="R3H DOMAIN-CONTAINING PROTEIN 4"/>
    <property type="match status" value="1"/>
</dbReference>
<dbReference type="GO" id="GO:0003676">
    <property type="term" value="F:nucleic acid binding"/>
    <property type="evidence" value="ECO:0007669"/>
    <property type="project" value="InterPro"/>
</dbReference>
<protein>
    <submittedName>
        <fullName evidence="2">R3H-assoc domain-containing protein</fullName>
    </submittedName>
</protein>
<evidence type="ECO:0000313" key="2">
    <source>
        <dbReference type="EnsemblMetazoa" id="OVOC11132.1"/>
    </source>
</evidence>
<dbReference type="EMBL" id="CMVM020000346">
    <property type="status" value="NOT_ANNOTATED_CDS"/>
    <property type="molecule type" value="Genomic_DNA"/>
</dbReference>
<evidence type="ECO:0000259" key="1">
    <source>
        <dbReference type="Pfam" id="PF13902"/>
    </source>
</evidence>